<evidence type="ECO:0000313" key="8">
    <source>
        <dbReference type="EMBL" id="CAB4852880.1"/>
    </source>
</evidence>
<dbReference type="EMBL" id="CAFBMT010000007">
    <property type="protein sequence ID" value="CAB4933260.1"/>
    <property type="molecule type" value="Genomic_DNA"/>
</dbReference>
<comment type="cofactor">
    <cofactor evidence="1">
        <name>Zn(2+)</name>
        <dbReference type="ChEBI" id="CHEBI:29105"/>
    </cofactor>
</comment>
<organism evidence="10">
    <name type="scientific">freshwater metagenome</name>
    <dbReference type="NCBI Taxonomy" id="449393"/>
    <lineage>
        <taxon>unclassified sequences</taxon>
        <taxon>metagenomes</taxon>
        <taxon>ecological metagenomes</taxon>
    </lineage>
</organism>
<evidence type="ECO:0000256" key="1">
    <source>
        <dbReference type="ARBA" id="ARBA00001947"/>
    </source>
</evidence>
<dbReference type="EMBL" id="CAESGF010000038">
    <property type="protein sequence ID" value="CAB4365615.1"/>
    <property type="molecule type" value="Genomic_DNA"/>
</dbReference>
<evidence type="ECO:0000256" key="2">
    <source>
        <dbReference type="ARBA" id="ARBA00022723"/>
    </source>
</evidence>
<accession>A0A6J7QDK1</accession>
<dbReference type="Gene3D" id="3.40.50.10310">
    <property type="entry name" value="Creatininase"/>
    <property type="match status" value="1"/>
</dbReference>
<proteinExistence type="predicted"/>
<dbReference type="EMBL" id="CAFAAV010000333">
    <property type="protein sequence ID" value="CAB4835739.1"/>
    <property type="molecule type" value="Genomic_DNA"/>
</dbReference>
<evidence type="ECO:0000313" key="7">
    <source>
        <dbReference type="EMBL" id="CAB4835739.1"/>
    </source>
</evidence>
<gene>
    <name evidence="6" type="ORF">UFOPK2656_00994</name>
    <name evidence="7" type="ORF">UFOPK3099_02864</name>
    <name evidence="8" type="ORF">UFOPK3267_02402</name>
    <name evidence="9" type="ORF">UFOPK3651_01630</name>
    <name evidence="10" type="ORF">UFOPK3931_02981</name>
    <name evidence="5" type="ORF">UFOPK4189_03357</name>
</gene>
<evidence type="ECO:0000313" key="6">
    <source>
        <dbReference type="EMBL" id="CAB4716307.1"/>
    </source>
</evidence>
<dbReference type="AlphaFoldDB" id="A0A6J7QDK1"/>
<keyword evidence="4" id="KW-0862">Zinc</keyword>
<dbReference type="InterPro" id="IPR003785">
    <property type="entry name" value="Creatininase/forma_Hydrolase"/>
</dbReference>
<dbReference type="GO" id="GO:0046872">
    <property type="term" value="F:metal ion binding"/>
    <property type="evidence" value="ECO:0007669"/>
    <property type="project" value="UniProtKB-KW"/>
</dbReference>
<evidence type="ECO:0000256" key="4">
    <source>
        <dbReference type="ARBA" id="ARBA00022833"/>
    </source>
</evidence>
<evidence type="ECO:0000256" key="3">
    <source>
        <dbReference type="ARBA" id="ARBA00022801"/>
    </source>
</evidence>
<sequence>MHHSAGRFVKRGYRFRVTAHIRRFADLTGPQVAELLTDTTILVQPLGAIEQHGPHLPLSTDSVVATAVAEAAVAQVGEELDVWLLPTLDYTKSNEHAWSPGTIWLSATTLLSVLDDLGRCIATTPAKRLVFLNGHGGNSALLNVANRELRLAHGLMTFLTHPGVPPDQGGVSPADELGMGVHGGTDETSIMLHLAPHLVDMSKAERRIPDAIALNHYVRFGGRVSFGWMSNDFFPDGYIGDPTSATAELGKTLFDGAVRGFCEALREIKAFNFGRPA</sequence>
<protein>
    <submittedName>
        <fullName evidence="10">Unannotated protein</fullName>
    </submittedName>
</protein>
<evidence type="ECO:0000313" key="9">
    <source>
        <dbReference type="EMBL" id="CAB4933260.1"/>
    </source>
</evidence>
<reference evidence="10" key="1">
    <citation type="submission" date="2020-05" db="EMBL/GenBank/DDBJ databases">
        <authorList>
            <person name="Chiriac C."/>
            <person name="Salcher M."/>
            <person name="Ghai R."/>
            <person name="Kavagutti S V."/>
        </authorList>
    </citation>
    <scope>NUCLEOTIDE SEQUENCE</scope>
</reference>
<dbReference type="GO" id="GO:0016811">
    <property type="term" value="F:hydrolase activity, acting on carbon-nitrogen (but not peptide) bonds, in linear amides"/>
    <property type="evidence" value="ECO:0007669"/>
    <property type="project" value="TreeGrafter"/>
</dbReference>
<dbReference type="InterPro" id="IPR024087">
    <property type="entry name" value="Creatininase-like_sf"/>
</dbReference>
<keyword evidence="2" id="KW-0479">Metal-binding</keyword>
<name>A0A6J7QDK1_9ZZZZ</name>
<dbReference type="EMBL" id="CAFBIY010000168">
    <property type="protein sequence ID" value="CAB4852880.1"/>
    <property type="molecule type" value="Genomic_DNA"/>
</dbReference>
<evidence type="ECO:0000313" key="10">
    <source>
        <dbReference type="EMBL" id="CAB5014329.1"/>
    </source>
</evidence>
<dbReference type="GO" id="GO:0009231">
    <property type="term" value="P:riboflavin biosynthetic process"/>
    <property type="evidence" value="ECO:0007669"/>
    <property type="project" value="TreeGrafter"/>
</dbReference>
<dbReference type="SUPFAM" id="SSF102215">
    <property type="entry name" value="Creatininase"/>
    <property type="match status" value="1"/>
</dbReference>
<dbReference type="EMBL" id="CAFBOL010000124">
    <property type="protein sequence ID" value="CAB5014329.1"/>
    <property type="molecule type" value="Genomic_DNA"/>
</dbReference>
<evidence type="ECO:0000313" key="5">
    <source>
        <dbReference type="EMBL" id="CAB4365615.1"/>
    </source>
</evidence>
<dbReference type="PANTHER" id="PTHR35005">
    <property type="entry name" value="3-DEHYDRO-SCYLLO-INOSOSE HYDROLASE"/>
    <property type="match status" value="1"/>
</dbReference>
<dbReference type="EMBL" id="CAEZYF010000005">
    <property type="protein sequence ID" value="CAB4716307.1"/>
    <property type="molecule type" value="Genomic_DNA"/>
</dbReference>
<keyword evidence="3" id="KW-0378">Hydrolase</keyword>
<dbReference type="PANTHER" id="PTHR35005:SF1">
    <property type="entry name" value="2-AMINO-5-FORMYLAMINO-6-RIBOSYLAMINOPYRIMIDIN-4(3H)-ONE 5'-MONOPHOSPHATE DEFORMYLASE"/>
    <property type="match status" value="1"/>
</dbReference>
<dbReference type="Pfam" id="PF02633">
    <property type="entry name" value="Creatininase"/>
    <property type="match status" value="1"/>
</dbReference>